<proteinExistence type="predicted"/>
<evidence type="ECO:0000313" key="1">
    <source>
        <dbReference type="EMBL" id="KTS77447.1"/>
    </source>
</evidence>
<reference evidence="1 2" key="1">
    <citation type="journal article" date="2016" name="Front. Microbiol.">
        <title>Genomic Resource of Rice Seed Associated Bacteria.</title>
        <authorList>
            <person name="Midha S."/>
            <person name="Bansal K."/>
            <person name="Sharma S."/>
            <person name="Kumar N."/>
            <person name="Patil P.P."/>
            <person name="Chaudhry V."/>
            <person name="Patil P.B."/>
        </authorList>
    </citation>
    <scope>NUCLEOTIDE SEQUENCE [LARGE SCALE GENOMIC DNA]</scope>
    <source>
        <strain evidence="1 2">NS115</strain>
    </source>
</reference>
<name>A0ACC4ZP13_9BACL</name>
<dbReference type="Proteomes" id="UP000074866">
    <property type="component" value="Unassembled WGS sequence"/>
</dbReference>
<sequence>MLYMKTTINSSKQKNARLLVETTFLFAVGRKGKKHSKDDRTSPGGSPPKKEDHSSEGTGNGGSKPFEWNTTESVGTFVKRDAVVLVNRQTNEILTFLNKKGDRLSSKLKSELDLIGE</sequence>
<dbReference type="EMBL" id="LDRX01000184">
    <property type="protein sequence ID" value="KTS77447.1"/>
    <property type="molecule type" value="Genomic_DNA"/>
</dbReference>
<organism evidence="1 2">
    <name type="scientific">Paenibacillus jamilae</name>
    <dbReference type="NCBI Taxonomy" id="114136"/>
    <lineage>
        <taxon>Bacteria</taxon>
        <taxon>Bacillati</taxon>
        <taxon>Bacillota</taxon>
        <taxon>Bacilli</taxon>
        <taxon>Bacillales</taxon>
        <taxon>Paenibacillaceae</taxon>
        <taxon>Paenibacillus</taxon>
    </lineage>
</organism>
<comment type="caution">
    <text evidence="1">The sequence shown here is derived from an EMBL/GenBank/DDBJ whole genome shotgun (WGS) entry which is preliminary data.</text>
</comment>
<keyword evidence="2" id="KW-1185">Reference proteome</keyword>
<accession>A0ACC4ZP13</accession>
<gene>
    <name evidence="1" type="ORF">NS115_23370</name>
</gene>
<protein>
    <submittedName>
        <fullName evidence="1">Uncharacterized protein</fullName>
    </submittedName>
</protein>
<evidence type="ECO:0000313" key="2">
    <source>
        <dbReference type="Proteomes" id="UP000074866"/>
    </source>
</evidence>